<reference evidence="2" key="2">
    <citation type="journal article" date="2009" name="Genome Res.">
        <title>Comparative genomic analyses of the human fungal pathogens Coccidioides and their relatives.</title>
        <authorList>
            <person name="Sharpton T.J."/>
            <person name="Stajich J.E."/>
            <person name="Rounsley S.D."/>
            <person name="Gardner M.J."/>
            <person name="Wortman J.R."/>
            <person name="Jordar V.S."/>
            <person name="Maiti R."/>
            <person name="Kodira C.D."/>
            <person name="Neafsey D.E."/>
            <person name="Zeng Q."/>
            <person name="Hung C.-Y."/>
            <person name="McMahan C."/>
            <person name="Muszewska A."/>
            <person name="Grynberg M."/>
            <person name="Mandel M.A."/>
            <person name="Kellner E.M."/>
            <person name="Barker B.M."/>
            <person name="Galgiani J.N."/>
            <person name="Orbach M.J."/>
            <person name="Kirkland T.N."/>
            <person name="Cole G.T."/>
            <person name="Henn M.R."/>
            <person name="Birren B.W."/>
            <person name="Taylor J.W."/>
        </authorList>
    </citation>
    <scope>NUCLEOTIDE SEQUENCE [LARGE SCALE GENOMIC DNA]</scope>
    <source>
        <strain evidence="2">RMSCC 3488</strain>
    </source>
</reference>
<dbReference type="VEuPathDB" id="FungiDB:CPAG_00019"/>
<name>A0A0J6F343_COCPO</name>
<dbReference type="EMBL" id="DS268109">
    <property type="protein sequence ID" value="KMM63665.1"/>
    <property type="molecule type" value="Genomic_DNA"/>
</dbReference>
<sequence>MKEISSGGNCFIIEVDWHGHTSIVNDTTKMRVSCLSHLDQDMKKISPSRNCFIIEVDSHDYTSIVNSATKMRVSCLSHLDQDMKKISSDGNCFVIKVNWHGHASIVNDGGNLLWCKLFGLVFEFKIMDLLFLLMILKKKCFMSA</sequence>
<evidence type="ECO:0000313" key="1">
    <source>
        <dbReference type="EMBL" id="KMM63665.1"/>
    </source>
</evidence>
<reference evidence="2" key="3">
    <citation type="journal article" date="2010" name="Genome Res.">
        <title>Population genomic sequencing of Coccidioides fungi reveals recent hybridization and transposon control.</title>
        <authorList>
            <person name="Neafsey D.E."/>
            <person name="Barker B.M."/>
            <person name="Sharpton T.J."/>
            <person name="Stajich J.E."/>
            <person name="Park D.J."/>
            <person name="Whiston E."/>
            <person name="Hung C.-Y."/>
            <person name="McMahan C."/>
            <person name="White J."/>
            <person name="Sykes S."/>
            <person name="Heiman D."/>
            <person name="Young S."/>
            <person name="Zeng Q."/>
            <person name="Abouelleil A."/>
            <person name="Aftuck L."/>
            <person name="Bessette D."/>
            <person name="Brown A."/>
            <person name="FitzGerald M."/>
            <person name="Lui A."/>
            <person name="Macdonald J.P."/>
            <person name="Priest M."/>
            <person name="Orbach M.J."/>
            <person name="Galgiani J.N."/>
            <person name="Kirkland T.N."/>
            <person name="Cole G.T."/>
            <person name="Birren B.W."/>
            <person name="Henn M.R."/>
            <person name="Taylor J.W."/>
            <person name="Rounsley S.D."/>
        </authorList>
    </citation>
    <scope>NUCLEOTIDE SEQUENCE [LARGE SCALE GENOMIC DNA]</scope>
    <source>
        <strain evidence="2">RMSCC 3488</strain>
    </source>
</reference>
<gene>
    <name evidence="1" type="ORF">CPAG_00019</name>
</gene>
<evidence type="ECO:0000313" key="2">
    <source>
        <dbReference type="Proteomes" id="UP000054567"/>
    </source>
</evidence>
<dbReference type="AlphaFoldDB" id="A0A0J6F343"/>
<proteinExistence type="predicted"/>
<protein>
    <submittedName>
        <fullName evidence="1">Uncharacterized protein</fullName>
    </submittedName>
</protein>
<organism evidence="1 2">
    <name type="scientific">Coccidioides posadasii RMSCC 3488</name>
    <dbReference type="NCBI Taxonomy" id="454284"/>
    <lineage>
        <taxon>Eukaryota</taxon>
        <taxon>Fungi</taxon>
        <taxon>Dikarya</taxon>
        <taxon>Ascomycota</taxon>
        <taxon>Pezizomycotina</taxon>
        <taxon>Eurotiomycetes</taxon>
        <taxon>Eurotiomycetidae</taxon>
        <taxon>Onygenales</taxon>
        <taxon>Onygenaceae</taxon>
        <taxon>Coccidioides</taxon>
    </lineage>
</organism>
<reference evidence="1 2" key="1">
    <citation type="submission" date="2007-06" db="EMBL/GenBank/DDBJ databases">
        <title>The Genome Sequence of Coccidioides posadasii RMSCC_3488.</title>
        <authorList>
            <consortium name="Coccidioides Genome Resources Consortium"/>
            <consortium name="The Broad Institute Genome Sequencing Platform"/>
            <person name="Henn M.R."/>
            <person name="Sykes S."/>
            <person name="Young S."/>
            <person name="Jaffe D."/>
            <person name="Berlin A."/>
            <person name="Alvarez P."/>
            <person name="Butler J."/>
            <person name="Gnerre S."/>
            <person name="Grabherr M."/>
            <person name="Mauceli E."/>
            <person name="Brockman W."/>
            <person name="Kodira C."/>
            <person name="Alvarado L."/>
            <person name="Zeng Q."/>
            <person name="Crawford M."/>
            <person name="Antoine C."/>
            <person name="Devon K."/>
            <person name="Galgiani J."/>
            <person name="Orsborn K."/>
            <person name="Lewis M.L."/>
            <person name="Nusbaum C."/>
            <person name="Galagan J."/>
            <person name="Birren B."/>
        </authorList>
    </citation>
    <scope>NUCLEOTIDE SEQUENCE [LARGE SCALE GENOMIC DNA]</scope>
    <source>
        <strain evidence="1 2">RMSCC 3488</strain>
    </source>
</reference>
<accession>A0A0J6F343</accession>
<dbReference type="Proteomes" id="UP000054567">
    <property type="component" value="Unassembled WGS sequence"/>
</dbReference>